<dbReference type="Gene3D" id="2.60.120.330">
    <property type="entry name" value="B-lactam Antibiotic, Isopenicillin N Synthase, Chain"/>
    <property type="match status" value="1"/>
</dbReference>
<reference evidence="14" key="3">
    <citation type="submission" date="2025-09" db="UniProtKB">
        <authorList>
            <consortium name="Ensembl"/>
        </authorList>
    </citation>
    <scope>IDENTIFICATION</scope>
</reference>
<name>A0A669EHT3_ORENI</name>
<evidence type="ECO:0000256" key="8">
    <source>
        <dbReference type="ARBA" id="ARBA00023180"/>
    </source>
</evidence>
<dbReference type="Pfam" id="PF13432">
    <property type="entry name" value="TPR_16"/>
    <property type="match status" value="1"/>
</dbReference>
<evidence type="ECO:0000256" key="1">
    <source>
        <dbReference type="ARBA" id="ARBA00004606"/>
    </source>
</evidence>
<dbReference type="Proteomes" id="UP000005207">
    <property type="component" value="Linkage group LG9"/>
</dbReference>
<dbReference type="InterPro" id="IPR011990">
    <property type="entry name" value="TPR-like_helical_dom_sf"/>
</dbReference>
<evidence type="ECO:0000256" key="3">
    <source>
        <dbReference type="ARBA" id="ARBA00022553"/>
    </source>
</evidence>
<feature type="domain" description="Aspartyl beta-hydroxylase/Triadin" evidence="13">
    <location>
        <begin position="37"/>
        <end position="98"/>
    </location>
</feature>
<dbReference type="InterPro" id="IPR039038">
    <property type="entry name" value="ASPH"/>
</dbReference>
<evidence type="ECO:0000256" key="5">
    <source>
        <dbReference type="ARBA" id="ARBA00022989"/>
    </source>
</evidence>
<evidence type="ECO:0000256" key="10">
    <source>
        <dbReference type="SAM" id="MobiDB-lite"/>
    </source>
</evidence>
<evidence type="ECO:0000256" key="9">
    <source>
        <dbReference type="ARBA" id="ARBA00037847"/>
    </source>
</evidence>
<evidence type="ECO:0000256" key="7">
    <source>
        <dbReference type="ARBA" id="ARBA00023157"/>
    </source>
</evidence>
<comment type="subcellular location">
    <subcellularLocation>
        <location evidence="9">Endomembrane system</location>
        <topology evidence="9">Single-pass membrane protein</topology>
    </subcellularLocation>
    <subcellularLocation>
        <location evidence="1">Membrane</location>
        <topology evidence="1">Single-pass type II membrane protein</topology>
    </subcellularLocation>
</comment>
<dbReference type="SUPFAM" id="SSF51197">
    <property type="entry name" value="Clavaminate synthase-like"/>
    <property type="match status" value="1"/>
</dbReference>
<comment type="similarity">
    <text evidence="2">Belongs to the aspartyl/asparaginyl beta-hydroxylase family.</text>
</comment>
<evidence type="ECO:0000256" key="4">
    <source>
        <dbReference type="ARBA" id="ARBA00022692"/>
    </source>
</evidence>
<dbReference type="Pfam" id="PF05118">
    <property type="entry name" value="Asp_Arg_Hydrox"/>
    <property type="match status" value="1"/>
</dbReference>
<dbReference type="Gene3D" id="1.25.40.10">
    <property type="entry name" value="Tetratricopeptide repeat domain"/>
    <property type="match status" value="1"/>
</dbReference>
<evidence type="ECO:0000256" key="2">
    <source>
        <dbReference type="ARBA" id="ARBA00007730"/>
    </source>
</evidence>
<dbReference type="Pfam" id="PF05279">
    <property type="entry name" value="Asp-B-Hydro_N"/>
    <property type="match status" value="1"/>
</dbReference>
<reference evidence="15" key="1">
    <citation type="submission" date="2012-01" db="EMBL/GenBank/DDBJ databases">
        <title>The Genome Sequence of Oreochromis niloticus (Nile Tilapia).</title>
        <authorList>
            <consortium name="Broad Institute Genome Assembly Team"/>
            <consortium name="Broad Institute Sequencing Platform"/>
            <person name="Di Palma F."/>
            <person name="Johnson J."/>
            <person name="Lander E.S."/>
            <person name="Lindblad-Toh K."/>
        </authorList>
    </citation>
    <scope>NUCLEOTIDE SEQUENCE [LARGE SCALE GENOMIC DNA]</scope>
</reference>
<proteinExistence type="inferred from homology"/>
<dbReference type="InterPro" id="IPR019734">
    <property type="entry name" value="TPR_rpt"/>
</dbReference>
<evidence type="ECO:0000313" key="14">
    <source>
        <dbReference type="Ensembl" id="ENSONIP00000070646.1"/>
    </source>
</evidence>
<dbReference type="InterPro" id="IPR007943">
    <property type="entry name" value="Asp-B-hydro/Triadin_dom"/>
</dbReference>
<dbReference type="InterPro" id="IPR007803">
    <property type="entry name" value="Asp/Arg/Pro-Hydrxlase"/>
</dbReference>
<protein>
    <submittedName>
        <fullName evidence="14">Aspartate beta-hydroxylase</fullName>
    </submittedName>
</protein>
<keyword evidence="6 11" id="KW-0472">Membrane</keyword>
<dbReference type="PANTHER" id="PTHR12366">
    <property type="entry name" value="ASPARTYL/ASPARAGINYL BETA-HYDROXYLASE"/>
    <property type="match status" value="1"/>
</dbReference>
<dbReference type="AlphaFoldDB" id="A0A669EHT3"/>
<dbReference type="Ensembl" id="ENSONIT00000049426.1">
    <property type="protein sequence ID" value="ENSONIP00000070646.1"/>
    <property type="gene ID" value="ENSONIG00000013429.2"/>
</dbReference>
<reference evidence="14" key="2">
    <citation type="submission" date="2025-08" db="UniProtKB">
        <authorList>
            <consortium name="Ensembl"/>
        </authorList>
    </citation>
    <scope>IDENTIFICATION</scope>
</reference>
<dbReference type="Pfam" id="PF13181">
    <property type="entry name" value="TPR_8"/>
    <property type="match status" value="1"/>
</dbReference>
<keyword evidence="7" id="KW-1015">Disulfide bond</keyword>
<sequence length="573" mass="64647">MAQRKNSRNPSKKEGKTVPVESKNGKRTEGGGGGDAGGGPKYSVFTWFVVLGLLGVWSSVAVVYFNIVDYDTVIGKLTAYDTDGDGDFDVEDAKVLLGKSAFILLFAARCSACLMWFTDLGAFYLSAVFSSNLFLSVVSPAKKKKPKLLNKFDKTIKAEIDAAEKLRKKGKPDEALKAFERLVQQYPQSPRARYGKAQAEDDMAEKLRSNDMLQRAINTYREAAELPDVTSDLLRATLKRRAERQQFLGRMRGSLATLERLVQLFPEDIGLKNDLGVAHLLLGDNKGAKKIYEEVLGVAPDNGFAKVHYGFILKSENKIAESIPYLKEGLESGEPGTDDGRFYFHLGDALQRVGDNSAYDWYELGHKRGHFASLWQRSLYNVNGLKAQPWWTAKETGYTDLVKVLERNWKTIRDEALAVLDQNTGHFVPEEENLREKGDWGQYTLWQQGRKVGNACQGVPKTCALLERFPEATGCKRGQIKFSVMQPGTHVWPHTGPTNCRLRMHLGLVIPKRGCKIRCTNETREWEEGKVLIFDDSFEHEVWQEAESYRLIFIVDVWHPELTQHQRQTLSPI</sequence>
<keyword evidence="4 11" id="KW-0812">Transmembrane</keyword>
<feature type="domain" description="Aspartyl/asparaginy/proline hydroxylase" evidence="12">
    <location>
        <begin position="406"/>
        <end position="560"/>
    </location>
</feature>
<keyword evidence="5 11" id="KW-1133">Transmembrane helix</keyword>
<gene>
    <name evidence="14" type="primary">ASPH</name>
    <name evidence="14" type="synonym">unm_hu7910</name>
</gene>
<dbReference type="GO" id="GO:0005783">
    <property type="term" value="C:endoplasmic reticulum"/>
    <property type="evidence" value="ECO:0007669"/>
    <property type="project" value="TreeGrafter"/>
</dbReference>
<keyword evidence="8" id="KW-0325">Glycoprotein</keyword>
<evidence type="ECO:0000256" key="6">
    <source>
        <dbReference type="ARBA" id="ARBA00023136"/>
    </source>
</evidence>
<keyword evidence="15" id="KW-1185">Reference proteome</keyword>
<dbReference type="SMART" id="SM00028">
    <property type="entry name" value="TPR"/>
    <property type="match status" value="3"/>
</dbReference>
<dbReference type="GO" id="GO:0016020">
    <property type="term" value="C:membrane"/>
    <property type="evidence" value="ECO:0007669"/>
    <property type="project" value="UniProtKB-SubCell"/>
</dbReference>
<dbReference type="GO" id="GO:0062101">
    <property type="term" value="F:peptidyl-aspartic acid 3-dioxygenase activity"/>
    <property type="evidence" value="ECO:0007669"/>
    <property type="project" value="InterPro"/>
</dbReference>
<dbReference type="SUPFAM" id="SSF48452">
    <property type="entry name" value="TPR-like"/>
    <property type="match status" value="2"/>
</dbReference>
<evidence type="ECO:0000256" key="11">
    <source>
        <dbReference type="SAM" id="Phobius"/>
    </source>
</evidence>
<dbReference type="GeneTree" id="ENSGT00940000156304"/>
<feature type="region of interest" description="Disordered" evidence="10">
    <location>
        <begin position="1"/>
        <end position="35"/>
    </location>
</feature>
<feature type="transmembrane region" description="Helical" evidence="11">
    <location>
        <begin position="44"/>
        <end position="67"/>
    </location>
</feature>
<evidence type="ECO:0000313" key="15">
    <source>
        <dbReference type="Proteomes" id="UP000005207"/>
    </source>
</evidence>
<evidence type="ECO:0000259" key="12">
    <source>
        <dbReference type="Pfam" id="PF05118"/>
    </source>
</evidence>
<dbReference type="FunFam" id="2.60.120.330:FF:000004">
    <property type="entry name" value="aspartyl/asparaginyl beta-hydroxylase isoform X2"/>
    <property type="match status" value="1"/>
</dbReference>
<feature type="transmembrane region" description="Helical" evidence="11">
    <location>
        <begin position="96"/>
        <end position="117"/>
    </location>
</feature>
<keyword evidence="3" id="KW-0597">Phosphoprotein</keyword>
<evidence type="ECO:0000259" key="13">
    <source>
        <dbReference type="Pfam" id="PF05279"/>
    </source>
</evidence>
<dbReference type="PANTHER" id="PTHR12366:SF33">
    <property type="entry name" value="ASPARTYL_ASPARAGINYL BETA-HYDROXYLASE"/>
    <property type="match status" value="1"/>
</dbReference>
<organism evidence="14 15">
    <name type="scientific">Oreochromis niloticus</name>
    <name type="common">Nile tilapia</name>
    <name type="synonym">Tilapia nilotica</name>
    <dbReference type="NCBI Taxonomy" id="8128"/>
    <lineage>
        <taxon>Eukaryota</taxon>
        <taxon>Metazoa</taxon>
        <taxon>Chordata</taxon>
        <taxon>Craniata</taxon>
        <taxon>Vertebrata</taxon>
        <taxon>Euteleostomi</taxon>
        <taxon>Actinopterygii</taxon>
        <taxon>Neopterygii</taxon>
        <taxon>Teleostei</taxon>
        <taxon>Neoteleostei</taxon>
        <taxon>Acanthomorphata</taxon>
        <taxon>Ovalentaria</taxon>
        <taxon>Cichlomorphae</taxon>
        <taxon>Cichliformes</taxon>
        <taxon>Cichlidae</taxon>
        <taxon>African cichlids</taxon>
        <taxon>Pseudocrenilabrinae</taxon>
        <taxon>Oreochromini</taxon>
        <taxon>Oreochromis</taxon>
    </lineage>
</organism>
<dbReference type="InterPro" id="IPR027443">
    <property type="entry name" value="IPNS-like_sf"/>
</dbReference>
<accession>A0A669EHT3</accession>